<evidence type="ECO:0008006" key="3">
    <source>
        <dbReference type="Google" id="ProtNLM"/>
    </source>
</evidence>
<evidence type="ECO:0000313" key="2">
    <source>
        <dbReference type="Proteomes" id="UP001362999"/>
    </source>
</evidence>
<dbReference type="SUPFAM" id="SSF51430">
    <property type="entry name" value="NAD(P)-linked oxidoreductase"/>
    <property type="match status" value="1"/>
</dbReference>
<keyword evidence="2" id="KW-1185">Reference proteome</keyword>
<gene>
    <name evidence="1" type="ORF">R3P38DRAFT_3560018</name>
</gene>
<organism evidence="1 2">
    <name type="scientific">Favolaschia claudopus</name>
    <dbReference type="NCBI Taxonomy" id="2862362"/>
    <lineage>
        <taxon>Eukaryota</taxon>
        <taxon>Fungi</taxon>
        <taxon>Dikarya</taxon>
        <taxon>Basidiomycota</taxon>
        <taxon>Agaricomycotina</taxon>
        <taxon>Agaricomycetes</taxon>
        <taxon>Agaricomycetidae</taxon>
        <taxon>Agaricales</taxon>
        <taxon>Marasmiineae</taxon>
        <taxon>Mycenaceae</taxon>
        <taxon>Favolaschia</taxon>
    </lineage>
</organism>
<protein>
    <recommendedName>
        <fullName evidence="3">NADP-dependent oxidoreductase domain-containing protein</fullName>
    </recommendedName>
</protein>
<dbReference type="InterPro" id="IPR036812">
    <property type="entry name" value="NAD(P)_OxRdtase_dom_sf"/>
</dbReference>
<dbReference type="EMBL" id="JAWWNJ010000047">
    <property type="protein sequence ID" value="KAK7017691.1"/>
    <property type="molecule type" value="Genomic_DNA"/>
</dbReference>
<comment type="caution">
    <text evidence="1">The sequence shown here is derived from an EMBL/GenBank/DDBJ whole genome shotgun (WGS) entry which is preliminary data.</text>
</comment>
<sequence>MADFLPLDRQAKRLPKLIYSSVSVTAAAKVAGCTPAELAYRWVAFDSVVDSKYGDAVIFGVRNYTQIEETMGWLKAGTIGQAAKDKIDEIWKVVEKDSPLDNYNSFHKQAPVAAQ</sequence>
<evidence type="ECO:0000313" key="1">
    <source>
        <dbReference type="EMBL" id="KAK7017691.1"/>
    </source>
</evidence>
<dbReference type="AlphaFoldDB" id="A0AAW0AW28"/>
<accession>A0AAW0AW28</accession>
<name>A0AAW0AW28_9AGAR</name>
<proteinExistence type="predicted"/>
<reference evidence="1 2" key="1">
    <citation type="journal article" date="2024" name="J Genomics">
        <title>Draft genome sequencing and assembly of Favolaschia claudopus CIRM-BRFM 2984 isolated from oak limbs.</title>
        <authorList>
            <person name="Navarro D."/>
            <person name="Drula E."/>
            <person name="Chaduli D."/>
            <person name="Cazenave R."/>
            <person name="Ahrendt S."/>
            <person name="Wang J."/>
            <person name="Lipzen A."/>
            <person name="Daum C."/>
            <person name="Barry K."/>
            <person name="Grigoriev I.V."/>
            <person name="Favel A."/>
            <person name="Rosso M.N."/>
            <person name="Martin F."/>
        </authorList>
    </citation>
    <scope>NUCLEOTIDE SEQUENCE [LARGE SCALE GENOMIC DNA]</scope>
    <source>
        <strain evidence="1 2">CIRM-BRFM 2984</strain>
    </source>
</reference>
<dbReference type="Gene3D" id="3.20.20.100">
    <property type="entry name" value="NADP-dependent oxidoreductase domain"/>
    <property type="match status" value="1"/>
</dbReference>
<dbReference type="Proteomes" id="UP001362999">
    <property type="component" value="Unassembled WGS sequence"/>
</dbReference>